<feature type="chain" id="PRO_5041775105" description="Hydrophobin" evidence="6">
    <location>
        <begin position="18"/>
        <end position="128"/>
    </location>
</feature>
<accession>A0AAD4BD31</accession>
<reference evidence="7" key="1">
    <citation type="submission" date="2019-10" db="EMBL/GenBank/DDBJ databases">
        <authorList>
            <consortium name="DOE Joint Genome Institute"/>
            <person name="Kuo A."/>
            <person name="Miyauchi S."/>
            <person name="Kiss E."/>
            <person name="Drula E."/>
            <person name="Kohler A."/>
            <person name="Sanchez-Garcia M."/>
            <person name="Andreopoulos B."/>
            <person name="Barry K.W."/>
            <person name="Bonito G."/>
            <person name="Buee M."/>
            <person name="Carver A."/>
            <person name="Chen C."/>
            <person name="Cichocki N."/>
            <person name="Clum A."/>
            <person name="Culley D."/>
            <person name="Crous P.W."/>
            <person name="Fauchery L."/>
            <person name="Girlanda M."/>
            <person name="Hayes R."/>
            <person name="Keri Z."/>
            <person name="LaButti K."/>
            <person name="Lipzen A."/>
            <person name="Lombard V."/>
            <person name="Magnuson J."/>
            <person name="Maillard F."/>
            <person name="Morin E."/>
            <person name="Murat C."/>
            <person name="Nolan M."/>
            <person name="Ohm R."/>
            <person name="Pangilinan J."/>
            <person name="Pereira M."/>
            <person name="Perotto S."/>
            <person name="Peter M."/>
            <person name="Riley R."/>
            <person name="Sitrit Y."/>
            <person name="Stielow B."/>
            <person name="Szollosi G."/>
            <person name="Zifcakova L."/>
            <person name="Stursova M."/>
            <person name="Spatafora J.W."/>
            <person name="Tedersoo L."/>
            <person name="Vaario L.-M."/>
            <person name="Yamada A."/>
            <person name="Yan M."/>
            <person name="Wang P."/>
            <person name="Xu J."/>
            <person name="Bruns T."/>
            <person name="Baldrian P."/>
            <person name="Vilgalys R."/>
            <person name="Henrissat B."/>
            <person name="Grigoriev I.V."/>
            <person name="Hibbett D."/>
            <person name="Nagy L.G."/>
            <person name="Martin F.M."/>
        </authorList>
    </citation>
    <scope>NUCLEOTIDE SEQUENCE</scope>
    <source>
        <strain evidence="7">BED1</strain>
    </source>
</reference>
<evidence type="ECO:0000313" key="8">
    <source>
        <dbReference type="Proteomes" id="UP001194468"/>
    </source>
</evidence>
<feature type="signal peptide" evidence="6">
    <location>
        <begin position="1"/>
        <end position="17"/>
    </location>
</feature>
<keyword evidence="8" id="KW-1185">Reference proteome</keyword>
<comment type="similarity">
    <text evidence="2 6">Belongs to the fungal hydrophobin family.</text>
</comment>
<name>A0AAD4BD31_BOLED</name>
<evidence type="ECO:0000256" key="3">
    <source>
        <dbReference type="ARBA" id="ARBA00022512"/>
    </source>
</evidence>
<evidence type="ECO:0000256" key="4">
    <source>
        <dbReference type="ARBA" id="ARBA00022525"/>
    </source>
</evidence>
<dbReference type="Pfam" id="PF01185">
    <property type="entry name" value="Hydrophobin"/>
    <property type="match status" value="1"/>
</dbReference>
<keyword evidence="6" id="KW-0732">Signal</keyword>
<protein>
    <recommendedName>
        <fullName evidence="6">Hydrophobin</fullName>
    </recommendedName>
</protein>
<dbReference type="InterPro" id="IPR001338">
    <property type="entry name" value="Class_I_Hydrophobin"/>
</dbReference>
<evidence type="ECO:0000256" key="5">
    <source>
        <dbReference type="ARBA" id="ARBA00023157"/>
    </source>
</evidence>
<keyword evidence="3 6" id="KW-0134">Cell wall</keyword>
<comment type="caution">
    <text evidence="7">The sequence shown here is derived from an EMBL/GenBank/DDBJ whole genome shotgun (WGS) entry which is preliminary data.</text>
</comment>
<organism evidence="7 8">
    <name type="scientific">Boletus edulis BED1</name>
    <dbReference type="NCBI Taxonomy" id="1328754"/>
    <lineage>
        <taxon>Eukaryota</taxon>
        <taxon>Fungi</taxon>
        <taxon>Dikarya</taxon>
        <taxon>Basidiomycota</taxon>
        <taxon>Agaricomycotina</taxon>
        <taxon>Agaricomycetes</taxon>
        <taxon>Agaricomycetidae</taxon>
        <taxon>Boletales</taxon>
        <taxon>Boletineae</taxon>
        <taxon>Boletaceae</taxon>
        <taxon>Boletoideae</taxon>
        <taxon>Boletus</taxon>
    </lineage>
</organism>
<keyword evidence="4 6" id="KW-0964">Secreted</keyword>
<dbReference type="SMART" id="SM00075">
    <property type="entry name" value="HYDRO"/>
    <property type="match status" value="1"/>
</dbReference>
<evidence type="ECO:0000313" key="7">
    <source>
        <dbReference type="EMBL" id="KAF8420584.1"/>
    </source>
</evidence>
<dbReference type="AlphaFoldDB" id="A0AAD4BD31"/>
<dbReference type="CDD" id="cd23507">
    <property type="entry name" value="hydrophobin_I"/>
    <property type="match status" value="1"/>
</dbReference>
<dbReference type="GO" id="GO:0009277">
    <property type="term" value="C:fungal-type cell wall"/>
    <property type="evidence" value="ECO:0007669"/>
    <property type="project" value="InterPro"/>
</dbReference>
<dbReference type="Proteomes" id="UP001194468">
    <property type="component" value="Unassembled WGS sequence"/>
</dbReference>
<evidence type="ECO:0000256" key="1">
    <source>
        <dbReference type="ARBA" id="ARBA00004191"/>
    </source>
</evidence>
<dbReference type="EMBL" id="WHUW01000154">
    <property type="protein sequence ID" value="KAF8420584.1"/>
    <property type="molecule type" value="Genomic_DNA"/>
</dbReference>
<sequence>MFARIVALLPLALLASASHLEARTTCNSSSVNCCNSVQTDAVNKPEYSFLKTVLAQVDVIANTPLGLTCNPISVIGVGSNNCSQQTVCCDNNNFNGVVAVGCTPTSGKIIPRHSTTLVVLHGCLPPST</sequence>
<comment type="subcellular location">
    <subcellularLocation>
        <location evidence="1 6">Secreted</location>
        <location evidence="1 6">Cell wall</location>
    </subcellularLocation>
</comment>
<reference evidence="7" key="2">
    <citation type="journal article" date="2020" name="Nat. Commun.">
        <title>Large-scale genome sequencing of mycorrhizal fungi provides insights into the early evolution of symbiotic traits.</title>
        <authorList>
            <person name="Miyauchi S."/>
            <person name="Kiss E."/>
            <person name="Kuo A."/>
            <person name="Drula E."/>
            <person name="Kohler A."/>
            <person name="Sanchez-Garcia M."/>
            <person name="Morin E."/>
            <person name="Andreopoulos B."/>
            <person name="Barry K.W."/>
            <person name="Bonito G."/>
            <person name="Buee M."/>
            <person name="Carver A."/>
            <person name="Chen C."/>
            <person name="Cichocki N."/>
            <person name="Clum A."/>
            <person name="Culley D."/>
            <person name="Crous P.W."/>
            <person name="Fauchery L."/>
            <person name="Girlanda M."/>
            <person name="Hayes R.D."/>
            <person name="Keri Z."/>
            <person name="LaButti K."/>
            <person name="Lipzen A."/>
            <person name="Lombard V."/>
            <person name="Magnuson J."/>
            <person name="Maillard F."/>
            <person name="Murat C."/>
            <person name="Nolan M."/>
            <person name="Ohm R.A."/>
            <person name="Pangilinan J."/>
            <person name="Pereira M.F."/>
            <person name="Perotto S."/>
            <person name="Peter M."/>
            <person name="Pfister S."/>
            <person name="Riley R."/>
            <person name="Sitrit Y."/>
            <person name="Stielow J.B."/>
            <person name="Szollosi G."/>
            <person name="Zifcakova L."/>
            <person name="Stursova M."/>
            <person name="Spatafora J.W."/>
            <person name="Tedersoo L."/>
            <person name="Vaario L.M."/>
            <person name="Yamada A."/>
            <person name="Yan M."/>
            <person name="Wang P."/>
            <person name="Xu J."/>
            <person name="Bruns T."/>
            <person name="Baldrian P."/>
            <person name="Vilgalys R."/>
            <person name="Dunand C."/>
            <person name="Henrissat B."/>
            <person name="Grigoriev I.V."/>
            <person name="Hibbett D."/>
            <person name="Nagy L.G."/>
            <person name="Martin F.M."/>
        </authorList>
    </citation>
    <scope>NUCLEOTIDE SEQUENCE</scope>
    <source>
        <strain evidence="7">BED1</strain>
    </source>
</reference>
<gene>
    <name evidence="7" type="ORF">L210DRAFT_3425025</name>
</gene>
<dbReference type="GO" id="GO:0005199">
    <property type="term" value="F:structural constituent of cell wall"/>
    <property type="evidence" value="ECO:0007669"/>
    <property type="project" value="InterPro"/>
</dbReference>
<keyword evidence="5 6" id="KW-1015">Disulfide bond</keyword>
<evidence type="ECO:0000256" key="2">
    <source>
        <dbReference type="ARBA" id="ARBA00010446"/>
    </source>
</evidence>
<proteinExistence type="inferred from homology"/>
<evidence type="ECO:0000256" key="6">
    <source>
        <dbReference type="RuleBase" id="RU365009"/>
    </source>
</evidence>